<keyword evidence="1" id="KW-0812">Transmembrane</keyword>
<feature type="transmembrane region" description="Helical" evidence="1">
    <location>
        <begin position="21"/>
        <end position="42"/>
    </location>
</feature>
<reference evidence="3 4" key="1">
    <citation type="submission" date="2016-11" db="EMBL/GenBank/DDBJ databases">
        <title>Paenibacillus species isolates.</title>
        <authorList>
            <person name="Beno S.M."/>
        </authorList>
    </citation>
    <scope>NUCLEOTIDE SEQUENCE [LARGE SCALE GENOMIC DNA]</scope>
    <source>
        <strain evidence="3 4">FSL R5-0378</strain>
    </source>
</reference>
<feature type="transmembrane region" description="Helical" evidence="1">
    <location>
        <begin position="67"/>
        <end position="85"/>
    </location>
</feature>
<dbReference type="STRING" id="297318.BK138_32105"/>
<feature type="domain" description="YqeB PH" evidence="2">
    <location>
        <begin position="11"/>
        <end position="161"/>
    </location>
</feature>
<keyword evidence="1" id="KW-0472">Membrane</keyword>
<name>A0A1R1E6C7_9BACL</name>
<evidence type="ECO:0000313" key="3">
    <source>
        <dbReference type="EMBL" id="OMF47282.1"/>
    </source>
</evidence>
<dbReference type="RefSeq" id="WP_076176320.1">
    <property type="nucleotide sequence ID" value="NZ_MRTP01000018.1"/>
</dbReference>
<dbReference type="AlphaFoldDB" id="A0A1R1E6C7"/>
<evidence type="ECO:0000259" key="2">
    <source>
        <dbReference type="Pfam" id="PF23494"/>
    </source>
</evidence>
<keyword evidence="4" id="KW-1185">Reference proteome</keyword>
<gene>
    <name evidence="3" type="ORF">BK138_32105</name>
</gene>
<dbReference type="Pfam" id="PF23494">
    <property type="entry name" value="bPH_10"/>
    <property type="match status" value="1"/>
</dbReference>
<keyword evidence="1" id="KW-1133">Transmembrane helix</keyword>
<proteinExistence type="predicted"/>
<comment type="caution">
    <text evidence="3">The sequence shown here is derived from an EMBL/GenBank/DDBJ whole genome shotgun (WGS) entry which is preliminary data.</text>
</comment>
<organism evidence="3 4">
    <name type="scientific">Paenibacillus rhizosphaerae</name>
    <dbReference type="NCBI Taxonomy" id="297318"/>
    <lineage>
        <taxon>Bacteria</taxon>
        <taxon>Bacillati</taxon>
        <taxon>Bacillota</taxon>
        <taxon>Bacilli</taxon>
        <taxon>Bacillales</taxon>
        <taxon>Paenibacillaceae</taxon>
        <taxon>Paenibacillus</taxon>
    </lineage>
</organism>
<evidence type="ECO:0000313" key="4">
    <source>
        <dbReference type="Proteomes" id="UP000187172"/>
    </source>
</evidence>
<dbReference type="Proteomes" id="UP000187172">
    <property type="component" value="Unassembled WGS sequence"/>
</dbReference>
<accession>A0A1R1E6C7</accession>
<dbReference type="EMBL" id="MRTP01000018">
    <property type="protein sequence ID" value="OMF47282.1"/>
    <property type="molecule type" value="Genomic_DNA"/>
</dbReference>
<sequence>MRKPQQNKEFTIIQLTRIERTLVLVTPPVLGLILGYFIPNIADWAASLPWFPLQGPLELVASINEKWAVMVTAFLGLMAGVWLSAEAIKDSLVLKISDDEVILNIKKTDRRFLKSDIASVFLEGKQLILVGHTGSELARESYESTPAHIADTFVSHGYPWSSEGNPFKANSMRS</sequence>
<dbReference type="InterPro" id="IPR057798">
    <property type="entry name" value="PH_YqeB"/>
</dbReference>
<protein>
    <recommendedName>
        <fullName evidence="2">YqeB PH domain-containing protein</fullName>
    </recommendedName>
</protein>
<evidence type="ECO:0000256" key="1">
    <source>
        <dbReference type="SAM" id="Phobius"/>
    </source>
</evidence>